<dbReference type="EMBL" id="JAEHHL010000002">
    <property type="protein sequence ID" value="MBK0398863.1"/>
    <property type="molecule type" value="Genomic_DNA"/>
</dbReference>
<evidence type="ECO:0000313" key="3">
    <source>
        <dbReference type="Proteomes" id="UP000655420"/>
    </source>
</evidence>
<dbReference type="RefSeq" id="WP_200608554.1">
    <property type="nucleotide sequence ID" value="NZ_JAEHHL010000002.1"/>
</dbReference>
<evidence type="ECO:0000313" key="2">
    <source>
        <dbReference type="EMBL" id="MBK0398863.1"/>
    </source>
</evidence>
<dbReference type="Proteomes" id="UP000655420">
    <property type="component" value="Unassembled WGS sequence"/>
</dbReference>
<keyword evidence="3" id="KW-1185">Reference proteome</keyword>
<evidence type="ECO:0000256" key="1">
    <source>
        <dbReference type="SAM" id="Coils"/>
    </source>
</evidence>
<gene>
    <name evidence="2" type="ORF">H0I76_06660</name>
</gene>
<comment type="caution">
    <text evidence="2">The sequence shown here is derived from an EMBL/GenBank/DDBJ whole genome shotgun (WGS) entry which is preliminary data.</text>
</comment>
<accession>A0A8J7SCV6</accession>
<reference evidence="2" key="1">
    <citation type="submission" date="2020-12" db="EMBL/GenBank/DDBJ databases">
        <title>Bacterial taxonomy.</title>
        <authorList>
            <person name="Pan X."/>
        </authorList>
    </citation>
    <scope>NUCLEOTIDE SEQUENCE</scope>
    <source>
        <strain evidence="2">M0105</strain>
    </source>
</reference>
<name>A0A8J7SCV6_9RHOB</name>
<organism evidence="2 3">
    <name type="scientific">Thermohalobaculum xanthum</name>
    <dbReference type="NCBI Taxonomy" id="2753746"/>
    <lineage>
        <taxon>Bacteria</taxon>
        <taxon>Pseudomonadati</taxon>
        <taxon>Pseudomonadota</taxon>
        <taxon>Alphaproteobacteria</taxon>
        <taxon>Rhodobacterales</taxon>
        <taxon>Paracoccaceae</taxon>
        <taxon>Thermohalobaculum</taxon>
    </lineage>
</organism>
<protein>
    <submittedName>
        <fullName evidence="2">Uncharacterized protein</fullName>
    </submittedName>
</protein>
<proteinExistence type="predicted"/>
<dbReference type="AlphaFoldDB" id="A0A8J7SCV6"/>
<feature type="coiled-coil region" evidence="1">
    <location>
        <begin position="95"/>
        <end position="122"/>
    </location>
</feature>
<sequence length="140" mass="15734">MSISVVFGLRKRKMAQNLASRADSWRGSTKDQRFFNNILPESTSTLICRVKLCGSELGMSVIPFDPERPFPLTARRFASPTQRAAMKAAIAEEALAIVLQENARIREQARVAEQRVEELTMQMMQDDLMGRPFSTMPQAG</sequence>
<keyword evidence="1" id="KW-0175">Coiled coil</keyword>